<dbReference type="AlphaFoldDB" id="W9CQ14"/>
<keyword evidence="4" id="KW-1185">Reference proteome</keyword>
<feature type="region of interest" description="Disordered" evidence="2">
    <location>
        <begin position="188"/>
        <end position="210"/>
    </location>
</feature>
<feature type="coiled-coil region" evidence="1">
    <location>
        <begin position="126"/>
        <end position="165"/>
    </location>
</feature>
<proteinExistence type="predicted"/>
<keyword evidence="1" id="KW-0175">Coiled coil</keyword>
<evidence type="ECO:0000313" key="3">
    <source>
        <dbReference type="EMBL" id="ESZ96595.1"/>
    </source>
</evidence>
<feature type="region of interest" description="Disordered" evidence="2">
    <location>
        <begin position="1"/>
        <end position="22"/>
    </location>
</feature>
<accession>W9CQ14</accession>
<feature type="compositionally biased region" description="Basic and acidic residues" evidence="2">
    <location>
        <begin position="1"/>
        <end position="17"/>
    </location>
</feature>
<dbReference type="Proteomes" id="UP000019487">
    <property type="component" value="Unassembled WGS sequence"/>
</dbReference>
<evidence type="ECO:0000256" key="2">
    <source>
        <dbReference type="SAM" id="MobiDB-lite"/>
    </source>
</evidence>
<dbReference type="HOGENOM" id="CLU_1185622_0_0_1"/>
<gene>
    <name evidence="3" type="ORF">SBOR_3017</name>
</gene>
<reference evidence="3 4" key="1">
    <citation type="journal article" date="2014" name="Genome Announc.">
        <title>Draft genome sequence of Sclerotinia borealis, a psychrophilic plant pathogenic fungus.</title>
        <authorList>
            <person name="Mardanov A.V."/>
            <person name="Beletsky A.V."/>
            <person name="Kadnikov V.V."/>
            <person name="Ignatov A.N."/>
            <person name="Ravin N.V."/>
        </authorList>
    </citation>
    <scope>NUCLEOTIDE SEQUENCE [LARGE SCALE GENOMIC DNA]</scope>
    <source>
        <strain evidence="4">F-4157</strain>
    </source>
</reference>
<evidence type="ECO:0000256" key="1">
    <source>
        <dbReference type="SAM" id="Coils"/>
    </source>
</evidence>
<protein>
    <submittedName>
        <fullName evidence="3">Uncharacterized protein</fullName>
    </submittedName>
</protein>
<comment type="caution">
    <text evidence="3">The sequence shown here is derived from an EMBL/GenBank/DDBJ whole genome shotgun (WGS) entry which is preliminary data.</text>
</comment>
<sequence length="234" mass="26918">MSDRTSLSDRSQEKDKTSFSPPITLQVAYTNPADEAHVCQFERRFQYEDATAPFHNTFTYTIRATSASQAGSTEDSPAAVYLRKKRAEASSIIERAKRRARRGIKMPKKTTLGDMILATRTYIKKQNKAKFEMEKYRRRLEQTKIEKAKIEKIEAEEDETEEEDLDPDQIECDDELWSQMVTIYKILTPGPSPKKRRFDGQKTRSACDNHSTTHTLLVKDGNRLSITKCTRADP</sequence>
<feature type="compositionally biased region" description="Basic and acidic residues" evidence="2">
    <location>
        <begin position="198"/>
        <end position="207"/>
    </location>
</feature>
<organism evidence="3 4">
    <name type="scientific">Sclerotinia borealis (strain F-4128)</name>
    <dbReference type="NCBI Taxonomy" id="1432307"/>
    <lineage>
        <taxon>Eukaryota</taxon>
        <taxon>Fungi</taxon>
        <taxon>Dikarya</taxon>
        <taxon>Ascomycota</taxon>
        <taxon>Pezizomycotina</taxon>
        <taxon>Leotiomycetes</taxon>
        <taxon>Helotiales</taxon>
        <taxon>Sclerotiniaceae</taxon>
        <taxon>Sclerotinia</taxon>
    </lineage>
</organism>
<name>W9CQ14_SCLBF</name>
<dbReference type="EMBL" id="AYSA01000132">
    <property type="protein sequence ID" value="ESZ96595.1"/>
    <property type="molecule type" value="Genomic_DNA"/>
</dbReference>
<evidence type="ECO:0000313" key="4">
    <source>
        <dbReference type="Proteomes" id="UP000019487"/>
    </source>
</evidence>